<evidence type="ECO:0000313" key="3">
    <source>
        <dbReference type="Proteomes" id="UP000077248"/>
    </source>
</evidence>
<keyword evidence="3" id="KW-1185">Reference proteome</keyword>
<evidence type="ECO:0000256" key="1">
    <source>
        <dbReference type="SAM" id="MobiDB-lite"/>
    </source>
</evidence>
<dbReference type="KEGG" id="aalt:CC77DRAFT_321540"/>
<reference evidence="2 3" key="1">
    <citation type="submission" date="2016-05" db="EMBL/GenBank/DDBJ databases">
        <title>Comparative analysis of secretome profiles of manganese(II)-oxidizing ascomycete fungi.</title>
        <authorList>
            <consortium name="DOE Joint Genome Institute"/>
            <person name="Zeiner C.A."/>
            <person name="Purvine S.O."/>
            <person name="Zink E.M."/>
            <person name="Wu S."/>
            <person name="Pasa-Tolic L."/>
            <person name="Chaput D.L."/>
            <person name="Haridas S."/>
            <person name="Grigoriev I.V."/>
            <person name="Santelli C.M."/>
            <person name="Hansel C.M."/>
        </authorList>
    </citation>
    <scope>NUCLEOTIDE SEQUENCE [LARGE SCALE GENOMIC DNA]</scope>
    <source>
        <strain evidence="2 3">SRC1lrK2f</strain>
    </source>
</reference>
<dbReference type="EMBL" id="KV441470">
    <property type="protein sequence ID" value="OAG25427.1"/>
    <property type="molecule type" value="Genomic_DNA"/>
</dbReference>
<gene>
    <name evidence="2" type="ORF">CC77DRAFT_321540</name>
</gene>
<accession>A0A177E0G5</accession>
<name>A0A177E0G5_ALTAL</name>
<feature type="compositionally biased region" description="Basic residues" evidence="1">
    <location>
        <begin position="103"/>
        <end position="115"/>
    </location>
</feature>
<evidence type="ECO:0000313" key="2">
    <source>
        <dbReference type="EMBL" id="OAG25427.1"/>
    </source>
</evidence>
<feature type="region of interest" description="Disordered" evidence="1">
    <location>
        <begin position="103"/>
        <end position="124"/>
    </location>
</feature>
<dbReference type="AlphaFoldDB" id="A0A177E0G5"/>
<protein>
    <submittedName>
        <fullName evidence="2">Uncharacterized protein</fullName>
    </submittedName>
</protein>
<dbReference type="GeneID" id="29116842"/>
<sequence length="124" mass="13297">MAGWLSHPLGTNPRSHFFCVLAGASTRRTTPQVFLVGQVKCAVLLPLSVRQKDSDPGPISSVPSLAMHQHTCHAVTDMSNVPRTPATPSVPPPEPCVLACRNLRSHHTSHHKNGRKQAALPSSS</sequence>
<dbReference type="RefSeq" id="XP_018390848.1">
    <property type="nucleotide sequence ID" value="XM_018531248.1"/>
</dbReference>
<dbReference type="VEuPathDB" id="FungiDB:CC77DRAFT_321540"/>
<proteinExistence type="predicted"/>
<organism evidence="2 3">
    <name type="scientific">Alternaria alternata</name>
    <name type="common">Alternaria rot fungus</name>
    <name type="synonym">Torula alternata</name>
    <dbReference type="NCBI Taxonomy" id="5599"/>
    <lineage>
        <taxon>Eukaryota</taxon>
        <taxon>Fungi</taxon>
        <taxon>Dikarya</taxon>
        <taxon>Ascomycota</taxon>
        <taxon>Pezizomycotina</taxon>
        <taxon>Dothideomycetes</taxon>
        <taxon>Pleosporomycetidae</taxon>
        <taxon>Pleosporales</taxon>
        <taxon>Pleosporineae</taxon>
        <taxon>Pleosporaceae</taxon>
        <taxon>Alternaria</taxon>
        <taxon>Alternaria sect. Alternaria</taxon>
        <taxon>Alternaria alternata complex</taxon>
    </lineage>
</organism>
<dbReference type="Proteomes" id="UP000077248">
    <property type="component" value="Unassembled WGS sequence"/>
</dbReference>